<gene>
    <name evidence="3" type="ORF">FSB75_18805</name>
</gene>
<dbReference type="KEGG" id="fgg:FSB75_18805"/>
<name>A0A5B8URF9_9BACT</name>
<proteinExistence type="predicted"/>
<sequence>MKKILLLLLLTATVVVHAQSKNDDITVSEATRIENVLASDDMRGRKAGSPDIARVAAFIAIEFKKAGLQPLQGNSFLQPFVMVRPKLKELKYKAEGGDVDAKNIFVITTQPEIEVNEASGYEVRTIKAGGNMAVQARALNAEKKNLIVLVDPSYAPDFSRLSAFKRSMFQTPYSKVFLLATDLPKTFTVKASQDFEETHFANVVGILPGKSKKNEEVVFSSHYDHLGVGRPVAGDSVYNGANDDAAGTTAVIMLAKHFKKLGDNERSLVFAAFTAEEIGGFGSQYFSQQMNPSDVVAMFNIEMIGTESKWGTNSAYITGFEKTNMGEILQKNLQGTAFQFHPDPYPDQQLFYRSDNATLARLGVPAHTISTSKMDSEPNYHKPSDEVSTLDLENMTNIVKAIAESSRTIVSGADTPTRVKPESLQR</sequence>
<feature type="domain" description="Peptidase M28" evidence="2">
    <location>
        <begin position="202"/>
        <end position="404"/>
    </location>
</feature>
<evidence type="ECO:0000259" key="2">
    <source>
        <dbReference type="Pfam" id="PF04389"/>
    </source>
</evidence>
<dbReference type="GO" id="GO:0008235">
    <property type="term" value="F:metalloexopeptidase activity"/>
    <property type="evidence" value="ECO:0007669"/>
    <property type="project" value="InterPro"/>
</dbReference>
<dbReference type="Proteomes" id="UP000321204">
    <property type="component" value="Chromosome"/>
</dbReference>
<dbReference type="PANTHER" id="PTHR12147:SF26">
    <property type="entry name" value="PEPTIDASE M28 DOMAIN-CONTAINING PROTEIN"/>
    <property type="match status" value="1"/>
</dbReference>
<dbReference type="GO" id="GO:0006508">
    <property type="term" value="P:proteolysis"/>
    <property type="evidence" value="ECO:0007669"/>
    <property type="project" value="InterPro"/>
</dbReference>
<protein>
    <submittedName>
        <fullName evidence="3">M20/M25/M40 family metallo-hydrolase</fullName>
    </submittedName>
</protein>
<dbReference type="Pfam" id="PF04389">
    <property type="entry name" value="Peptidase_M28"/>
    <property type="match status" value="1"/>
</dbReference>
<keyword evidence="4" id="KW-1185">Reference proteome</keyword>
<evidence type="ECO:0000256" key="1">
    <source>
        <dbReference type="SAM" id="SignalP"/>
    </source>
</evidence>
<organism evidence="3 4">
    <name type="scientific">Flavisolibacter ginsenosidimutans</name>
    <dbReference type="NCBI Taxonomy" id="661481"/>
    <lineage>
        <taxon>Bacteria</taxon>
        <taxon>Pseudomonadati</taxon>
        <taxon>Bacteroidota</taxon>
        <taxon>Chitinophagia</taxon>
        <taxon>Chitinophagales</taxon>
        <taxon>Chitinophagaceae</taxon>
        <taxon>Flavisolibacter</taxon>
    </lineage>
</organism>
<accession>A0A5B8URF9</accession>
<feature type="signal peptide" evidence="1">
    <location>
        <begin position="1"/>
        <end position="18"/>
    </location>
</feature>
<dbReference type="SUPFAM" id="SSF53187">
    <property type="entry name" value="Zn-dependent exopeptidases"/>
    <property type="match status" value="1"/>
</dbReference>
<dbReference type="Gene3D" id="3.40.630.10">
    <property type="entry name" value="Zn peptidases"/>
    <property type="match status" value="1"/>
</dbReference>
<dbReference type="EMBL" id="CP042433">
    <property type="protein sequence ID" value="QEC58580.1"/>
    <property type="molecule type" value="Genomic_DNA"/>
</dbReference>
<dbReference type="OrthoDB" id="9764939at2"/>
<keyword evidence="1" id="KW-0732">Signal</keyword>
<reference evidence="3 4" key="1">
    <citation type="journal article" date="2015" name="Int. J. Syst. Evol. Microbiol.">
        <title>Flavisolibacter ginsenosidimutans sp. nov., with ginsenoside-converting activity isolated from soil used for cultivating ginseng.</title>
        <authorList>
            <person name="Zhao Y."/>
            <person name="Liu Q."/>
            <person name="Kang M.S."/>
            <person name="Jin F."/>
            <person name="Yu H."/>
            <person name="Im W.T."/>
        </authorList>
    </citation>
    <scope>NUCLEOTIDE SEQUENCE [LARGE SCALE GENOMIC DNA]</scope>
    <source>
        <strain evidence="3 4">Gsoil 636</strain>
    </source>
</reference>
<dbReference type="InterPro" id="IPR007484">
    <property type="entry name" value="Peptidase_M28"/>
</dbReference>
<feature type="chain" id="PRO_5022687869" evidence="1">
    <location>
        <begin position="19"/>
        <end position="426"/>
    </location>
</feature>
<keyword evidence="3" id="KW-0378">Hydrolase</keyword>
<dbReference type="AlphaFoldDB" id="A0A5B8URF9"/>
<evidence type="ECO:0000313" key="3">
    <source>
        <dbReference type="EMBL" id="QEC58580.1"/>
    </source>
</evidence>
<dbReference type="PANTHER" id="PTHR12147">
    <property type="entry name" value="METALLOPEPTIDASE M28 FAMILY MEMBER"/>
    <property type="match status" value="1"/>
</dbReference>
<evidence type="ECO:0000313" key="4">
    <source>
        <dbReference type="Proteomes" id="UP000321204"/>
    </source>
</evidence>
<dbReference type="RefSeq" id="WP_146792047.1">
    <property type="nucleotide sequence ID" value="NZ_BAABIO010000003.1"/>
</dbReference>
<dbReference type="InterPro" id="IPR045175">
    <property type="entry name" value="M28_fam"/>
</dbReference>